<feature type="compositionally biased region" description="Basic and acidic residues" evidence="1">
    <location>
        <begin position="566"/>
        <end position="591"/>
    </location>
</feature>
<feature type="region of interest" description="Disordered" evidence="1">
    <location>
        <begin position="212"/>
        <end position="269"/>
    </location>
</feature>
<feature type="compositionally biased region" description="Basic and acidic residues" evidence="1">
    <location>
        <begin position="634"/>
        <end position="648"/>
    </location>
</feature>
<proteinExistence type="predicted"/>
<dbReference type="InterPro" id="IPR040010">
    <property type="entry name" value="ZN608/ZN609"/>
</dbReference>
<feature type="compositionally biased region" description="Basic and acidic residues" evidence="1">
    <location>
        <begin position="455"/>
        <end position="466"/>
    </location>
</feature>
<feature type="compositionally biased region" description="Low complexity" evidence="1">
    <location>
        <begin position="467"/>
        <end position="477"/>
    </location>
</feature>
<feature type="domain" description="C2H2-type" evidence="2">
    <location>
        <begin position="330"/>
        <end position="353"/>
    </location>
</feature>
<evidence type="ECO:0000256" key="1">
    <source>
        <dbReference type="SAM" id="MobiDB-lite"/>
    </source>
</evidence>
<evidence type="ECO:0000259" key="2">
    <source>
        <dbReference type="PROSITE" id="PS00028"/>
    </source>
</evidence>
<feature type="compositionally biased region" description="Low complexity" evidence="1">
    <location>
        <begin position="523"/>
        <end position="547"/>
    </location>
</feature>
<sequence>MSSVTQSSADDNGQTAPSVASPPPNPTTAAAVAAAAAAINDKGLKMKIKRPNKSGRHEIVKQEAKNLEKKRVHSQINHSVKKTNVGGQTSSKDRKPNTSEYGTPAPSTPSKREHDPYDFCNDDSRPSAATSSTVPVKKLKSDALKSNDGMVDTATETCSIGVVTDPECLGPCEPGTSVTLEGIVWHETENGVLVVNITWRGKTYVGTLLDSTKNTWAPPRLGDDSPTSELDSRTPKGRGKRGRAAASQDTGERKLRKTRGRQQAAAAAAAAASIQQQNCINTAPASPAKTGEKRKANRPTELDLEVKKSKPNSRSSTPIGLRGDDDYIECPEPNCNKKYKHLNGLKYHQTHAHGETAMSDLSPTLPPAKCPDTPVKHEEDECLKSPKAENTNDENRKKLVKCDRSSKGNKRSTPTTPKTKTEPSSSTSIKDKKPKKKKSKDKERTKESSQSSSQKSEENSVKKLEVAKPMAAPAAPMESTATKSNKEDQRPAQSPAYSDISDAANETASNTPEARVKNSLNDTSTGSNTNCSTASASSSAVASSSYSHLYPSPFMGVPMHATSPGGREEEKEERRQKESPIEAAKADDDAHHRQHFLMQQQQQMLAAQHVAQFGAAAYGQYPPYIFAAPSFRHPQIEEDKNKPIDLKKPSASSPASSPKSSSTPKRPPQCSSASSTTSNGSLIQAQQNAVDDRRDGNKSHLAAAEVSNGAAARLMAERDRAHALRQVSDMQRIAMYHHPPSTRASTPPDRYSPRMDIPKNLPTGVLSPYALPSSQNMLLYLQHQQQQHHHHRTALMQQHLATSRESAELSAPPGGHKINELKEAARAHPSVSTK</sequence>
<reference evidence="3 4" key="1">
    <citation type="submission" date="2020-08" db="EMBL/GenBank/DDBJ databases">
        <authorList>
            <person name="Hejnol A."/>
        </authorList>
    </citation>
    <scope>NUCLEOTIDE SEQUENCE [LARGE SCALE GENOMIC DNA]</scope>
</reference>
<evidence type="ECO:0000313" key="3">
    <source>
        <dbReference type="EMBL" id="CAD5123769.1"/>
    </source>
</evidence>
<feature type="compositionally biased region" description="Basic and acidic residues" evidence="1">
    <location>
        <begin position="55"/>
        <end position="69"/>
    </location>
</feature>
<feature type="compositionally biased region" description="Basic and acidic residues" evidence="1">
    <location>
        <begin position="110"/>
        <end position="125"/>
    </location>
</feature>
<dbReference type="OrthoDB" id="5863628at2759"/>
<feature type="compositionally biased region" description="Basic and acidic residues" evidence="1">
    <location>
        <begin position="393"/>
        <end position="406"/>
    </location>
</feature>
<dbReference type="GO" id="GO:0006357">
    <property type="term" value="P:regulation of transcription by RNA polymerase II"/>
    <property type="evidence" value="ECO:0007669"/>
    <property type="project" value="TreeGrafter"/>
</dbReference>
<feature type="compositionally biased region" description="Basic residues" evidence="1">
    <location>
        <begin position="45"/>
        <end position="54"/>
    </location>
</feature>
<feature type="compositionally biased region" description="Low complexity" evidence="1">
    <location>
        <begin position="27"/>
        <end position="38"/>
    </location>
</feature>
<dbReference type="PANTHER" id="PTHR21564:SF5">
    <property type="entry name" value="SCRIBBLER, ISOFORM J"/>
    <property type="match status" value="1"/>
</dbReference>
<dbReference type="PROSITE" id="PS00028">
    <property type="entry name" value="ZINC_FINGER_C2H2_1"/>
    <property type="match status" value="1"/>
</dbReference>
<feature type="compositionally biased region" description="Low complexity" evidence="1">
    <location>
        <begin position="412"/>
        <end position="428"/>
    </location>
</feature>
<feature type="compositionally biased region" description="Basic and acidic residues" evidence="1">
    <location>
        <begin position="290"/>
        <end position="308"/>
    </location>
</feature>
<dbReference type="AlphaFoldDB" id="A0A7I8W5D8"/>
<feature type="region of interest" description="Disordered" evidence="1">
    <location>
        <begin position="282"/>
        <end position="334"/>
    </location>
</feature>
<protein>
    <submittedName>
        <fullName evidence="3">DgyrCDS12077</fullName>
    </submittedName>
</protein>
<organism evidence="3 4">
    <name type="scientific">Dimorphilus gyrociliatus</name>
    <dbReference type="NCBI Taxonomy" id="2664684"/>
    <lineage>
        <taxon>Eukaryota</taxon>
        <taxon>Metazoa</taxon>
        <taxon>Spiralia</taxon>
        <taxon>Lophotrochozoa</taxon>
        <taxon>Annelida</taxon>
        <taxon>Polychaeta</taxon>
        <taxon>Polychaeta incertae sedis</taxon>
        <taxon>Dinophilidae</taxon>
        <taxon>Dimorphilus</taxon>
    </lineage>
</organism>
<evidence type="ECO:0000313" key="4">
    <source>
        <dbReference type="Proteomes" id="UP000549394"/>
    </source>
</evidence>
<dbReference type="InterPro" id="IPR013087">
    <property type="entry name" value="Znf_C2H2_type"/>
</dbReference>
<accession>A0A7I8W5D8</accession>
<dbReference type="GO" id="GO:0005634">
    <property type="term" value="C:nucleus"/>
    <property type="evidence" value="ECO:0007669"/>
    <property type="project" value="TreeGrafter"/>
</dbReference>
<feature type="region of interest" description="Disordered" evidence="1">
    <location>
        <begin position="632"/>
        <end position="700"/>
    </location>
</feature>
<feature type="compositionally biased region" description="Polar residues" evidence="1">
    <location>
        <begin position="1"/>
        <end position="15"/>
    </location>
</feature>
<dbReference type="PANTHER" id="PTHR21564">
    <property type="entry name" value="BRAKELESS PROTEIN"/>
    <property type="match status" value="1"/>
</dbReference>
<gene>
    <name evidence="3" type="ORF">DGYR_LOCUS11409</name>
</gene>
<keyword evidence="4" id="KW-1185">Reference proteome</keyword>
<feature type="compositionally biased region" description="Low complexity" evidence="1">
    <location>
        <begin position="649"/>
        <end position="664"/>
    </location>
</feature>
<feature type="region of interest" description="Disordered" evidence="1">
    <location>
        <begin position="357"/>
        <end position="602"/>
    </location>
</feature>
<feature type="compositionally biased region" description="Polar residues" evidence="1">
    <location>
        <begin position="504"/>
        <end position="522"/>
    </location>
</feature>
<feature type="region of interest" description="Disordered" evidence="1">
    <location>
        <begin position="1"/>
        <end position="136"/>
    </location>
</feature>
<comment type="caution">
    <text evidence="3">The sequence shown here is derived from an EMBL/GenBank/DDBJ whole genome shotgun (WGS) entry which is preliminary data.</text>
</comment>
<name>A0A7I8W5D8_9ANNE</name>
<dbReference type="Proteomes" id="UP000549394">
    <property type="component" value="Unassembled WGS sequence"/>
</dbReference>
<feature type="compositionally biased region" description="Low complexity" evidence="1">
    <location>
        <begin position="671"/>
        <end position="681"/>
    </location>
</feature>
<dbReference type="EMBL" id="CAJFCJ010000019">
    <property type="protein sequence ID" value="CAD5123769.1"/>
    <property type="molecule type" value="Genomic_DNA"/>
</dbReference>
<feature type="compositionally biased region" description="Basic and acidic residues" evidence="1">
    <location>
        <begin position="374"/>
        <end position="387"/>
    </location>
</feature>